<dbReference type="InterPro" id="IPR050832">
    <property type="entry name" value="Bact_Acetyltransf"/>
</dbReference>
<dbReference type="PANTHER" id="PTHR43877:SF2">
    <property type="entry name" value="AMINOALKYLPHOSPHONATE N-ACETYLTRANSFERASE-RELATED"/>
    <property type="match status" value="1"/>
</dbReference>
<dbReference type="Proteomes" id="UP000320431">
    <property type="component" value="Unassembled WGS sequence"/>
</dbReference>
<dbReference type="SUPFAM" id="SSF55729">
    <property type="entry name" value="Acyl-CoA N-acyltransferases (Nat)"/>
    <property type="match status" value="1"/>
</dbReference>
<keyword evidence="1 3" id="KW-0808">Transferase</keyword>
<evidence type="ECO:0000256" key="1">
    <source>
        <dbReference type="ARBA" id="ARBA00022679"/>
    </source>
</evidence>
<dbReference type="Pfam" id="PF00583">
    <property type="entry name" value="Acetyltransf_1"/>
    <property type="match status" value="1"/>
</dbReference>
<dbReference type="AlphaFoldDB" id="A0A508B1D0"/>
<evidence type="ECO:0000256" key="2">
    <source>
        <dbReference type="ARBA" id="ARBA00023315"/>
    </source>
</evidence>
<name>A0A508B1D0_9GAMM</name>
<dbReference type="PANTHER" id="PTHR43877">
    <property type="entry name" value="AMINOALKYLPHOSPHONATE N-ACETYLTRANSFERASE-RELATED-RELATED"/>
    <property type="match status" value="1"/>
</dbReference>
<keyword evidence="2" id="KW-0012">Acyltransferase</keyword>
<dbReference type="CDD" id="cd04301">
    <property type="entry name" value="NAT_SF"/>
    <property type="match status" value="1"/>
</dbReference>
<evidence type="ECO:0000313" key="3">
    <source>
        <dbReference type="EMBL" id="KAB8198251.1"/>
    </source>
</evidence>
<comment type="caution">
    <text evidence="3">The sequence shown here is derived from an EMBL/GenBank/DDBJ whole genome shotgun (WGS) entry which is preliminary data.</text>
</comment>
<accession>A0A508B1D0</accession>
<dbReference type="InterPro" id="IPR016181">
    <property type="entry name" value="Acyl_CoA_acyltransferase"/>
</dbReference>
<sequence>MAAAAATSAAAAAAAVTDHLADGAVRIRPATSADRDFILGFAESFSAFPLPAGRRRETVDAGVRADISRHLDERPQGSHFFVLEHDGTAAGFIHLLLGTDFFGGAPTCHVSDLAVLPAHEGRGHARRMLDHAERFAREYACTRLTLSVFPGNARARRLYEAVGYADDLLRMSKPLDGAD</sequence>
<dbReference type="GO" id="GO:0016747">
    <property type="term" value="F:acyltransferase activity, transferring groups other than amino-acyl groups"/>
    <property type="evidence" value="ECO:0007669"/>
    <property type="project" value="InterPro"/>
</dbReference>
<proteinExistence type="predicted"/>
<protein>
    <submittedName>
        <fullName evidence="3">GNAT family N-acetyltransferase</fullName>
    </submittedName>
</protein>
<dbReference type="PROSITE" id="PS51186">
    <property type="entry name" value="GNAT"/>
    <property type="match status" value="1"/>
</dbReference>
<organism evidence="3 4">
    <name type="scientific">Marilutibacter maris</name>
    <dbReference type="NCBI Taxonomy" id="1605891"/>
    <lineage>
        <taxon>Bacteria</taxon>
        <taxon>Pseudomonadati</taxon>
        <taxon>Pseudomonadota</taxon>
        <taxon>Gammaproteobacteria</taxon>
        <taxon>Lysobacterales</taxon>
        <taxon>Lysobacteraceae</taxon>
        <taxon>Marilutibacter</taxon>
    </lineage>
</organism>
<gene>
    <name evidence="3" type="ORF">FKV24_003045</name>
</gene>
<dbReference type="Gene3D" id="3.40.630.30">
    <property type="match status" value="1"/>
</dbReference>
<evidence type="ECO:0000313" key="4">
    <source>
        <dbReference type="Proteomes" id="UP000320431"/>
    </source>
</evidence>
<dbReference type="InterPro" id="IPR000182">
    <property type="entry name" value="GNAT_dom"/>
</dbReference>
<dbReference type="EMBL" id="VICD02000034">
    <property type="protein sequence ID" value="KAB8198251.1"/>
    <property type="molecule type" value="Genomic_DNA"/>
</dbReference>
<reference evidence="3 4" key="1">
    <citation type="submission" date="2019-10" db="EMBL/GenBank/DDBJ databases">
        <title>Lysobacter alkalisoli sp. nov., isolated from saline-alkaline soil.</title>
        <authorList>
            <person name="Sun J.-Q."/>
        </authorList>
    </citation>
    <scope>NUCLEOTIDE SEQUENCE [LARGE SCALE GENOMIC DNA]</scope>
    <source>
        <strain evidence="3 4">KCTC 42381</strain>
    </source>
</reference>